<evidence type="ECO:0000256" key="12">
    <source>
        <dbReference type="ARBA" id="ARBA00049091"/>
    </source>
</evidence>
<feature type="active site" description="Cysteine sulfenic acid (-SOH) intermediate; for peroxidase activity" evidence="13">
    <location>
        <position position="45"/>
    </location>
</feature>
<organism evidence="15 16">
    <name type="scientific">Microvirga guangxiensis</name>
    <dbReference type="NCBI Taxonomy" id="549386"/>
    <lineage>
        <taxon>Bacteria</taxon>
        <taxon>Pseudomonadati</taxon>
        <taxon>Pseudomonadota</taxon>
        <taxon>Alphaproteobacteria</taxon>
        <taxon>Hyphomicrobiales</taxon>
        <taxon>Methylobacteriaceae</taxon>
        <taxon>Microvirga</taxon>
    </lineage>
</organism>
<dbReference type="GO" id="GO:0045454">
    <property type="term" value="P:cell redox homeostasis"/>
    <property type="evidence" value="ECO:0007669"/>
    <property type="project" value="TreeGrafter"/>
</dbReference>
<dbReference type="EMBL" id="FMVJ01000006">
    <property type="protein sequence ID" value="SCY78740.1"/>
    <property type="molecule type" value="Genomic_DNA"/>
</dbReference>
<evidence type="ECO:0000256" key="1">
    <source>
        <dbReference type="ARBA" id="ARBA00003330"/>
    </source>
</evidence>
<keyword evidence="8" id="KW-0676">Redox-active center</keyword>
<keyword evidence="4" id="KW-0575">Peroxidase</keyword>
<evidence type="ECO:0000256" key="6">
    <source>
        <dbReference type="ARBA" id="ARBA00023002"/>
    </source>
</evidence>
<dbReference type="InterPro" id="IPR050924">
    <property type="entry name" value="Peroxiredoxin_BCP/PrxQ"/>
</dbReference>
<evidence type="ECO:0000256" key="2">
    <source>
        <dbReference type="ARBA" id="ARBA00011245"/>
    </source>
</evidence>
<evidence type="ECO:0000313" key="15">
    <source>
        <dbReference type="EMBL" id="SCY78740.1"/>
    </source>
</evidence>
<dbReference type="Pfam" id="PF00578">
    <property type="entry name" value="AhpC-TSA"/>
    <property type="match status" value="1"/>
</dbReference>
<gene>
    <name evidence="15" type="ORF">SAMN02927923_02274</name>
</gene>
<dbReference type="STRING" id="549386.SAMN02927923_02274"/>
<evidence type="ECO:0000256" key="8">
    <source>
        <dbReference type="ARBA" id="ARBA00023284"/>
    </source>
</evidence>
<dbReference type="InterPro" id="IPR000866">
    <property type="entry name" value="AhpC/TSA"/>
</dbReference>
<name>A0A1G5ISL7_9HYPH</name>
<keyword evidence="7" id="KW-1015">Disulfide bond</keyword>
<evidence type="ECO:0000256" key="11">
    <source>
        <dbReference type="ARBA" id="ARBA00042639"/>
    </source>
</evidence>
<dbReference type="PIRSF" id="PIRSF000239">
    <property type="entry name" value="AHPC"/>
    <property type="match status" value="1"/>
</dbReference>
<feature type="domain" description="Alkyl hydroperoxide reductase subunit C/ Thiol specific antioxidant" evidence="14">
    <location>
        <begin position="6"/>
        <end position="133"/>
    </location>
</feature>
<dbReference type="RefSeq" id="WP_091134440.1">
    <property type="nucleotide sequence ID" value="NZ_FMVJ01000006.1"/>
</dbReference>
<protein>
    <recommendedName>
        <fullName evidence="3">thioredoxin-dependent peroxiredoxin</fullName>
        <ecNumber evidence="3">1.11.1.24</ecNumber>
    </recommendedName>
    <alternativeName>
        <fullName evidence="9">Thioredoxin peroxidase</fullName>
    </alternativeName>
    <alternativeName>
        <fullName evidence="11">Thioredoxin-dependent peroxiredoxin Bcp</fullName>
    </alternativeName>
</protein>
<comment type="similarity">
    <text evidence="10">Belongs to the peroxiredoxin family. BCP/PrxQ subfamily.</text>
</comment>
<dbReference type="SUPFAM" id="SSF52833">
    <property type="entry name" value="Thioredoxin-like"/>
    <property type="match status" value="1"/>
</dbReference>
<evidence type="ECO:0000256" key="13">
    <source>
        <dbReference type="PIRSR" id="PIRSR000239-1"/>
    </source>
</evidence>
<dbReference type="InterPro" id="IPR036249">
    <property type="entry name" value="Thioredoxin-like_sf"/>
</dbReference>
<dbReference type="AlphaFoldDB" id="A0A1G5ISL7"/>
<dbReference type="CDD" id="cd03017">
    <property type="entry name" value="PRX_BCP"/>
    <property type="match status" value="1"/>
</dbReference>
<keyword evidence="6" id="KW-0560">Oxidoreductase</keyword>
<evidence type="ECO:0000256" key="4">
    <source>
        <dbReference type="ARBA" id="ARBA00022559"/>
    </source>
</evidence>
<dbReference type="PANTHER" id="PTHR42801:SF4">
    <property type="entry name" value="AHPC_TSA FAMILY PROTEIN"/>
    <property type="match status" value="1"/>
</dbReference>
<comment type="catalytic activity">
    <reaction evidence="12">
        <text>a hydroperoxide + [thioredoxin]-dithiol = an alcohol + [thioredoxin]-disulfide + H2O</text>
        <dbReference type="Rhea" id="RHEA:62620"/>
        <dbReference type="Rhea" id="RHEA-COMP:10698"/>
        <dbReference type="Rhea" id="RHEA-COMP:10700"/>
        <dbReference type="ChEBI" id="CHEBI:15377"/>
        <dbReference type="ChEBI" id="CHEBI:29950"/>
        <dbReference type="ChEBI" id="CHEBI:30879"/>
        <dbReference type="ChEBI" id="CHEBI:35924"/>
        <dbReference type="ChEBI" id="CHEBI:50058"/>
        <dbReference type="EC" id="1.11.1.24"/>
    </reaction>
</comment>
<proteinExistence type="inferred from homology"/>
<keyword evidence="5" id="KW-0049">Antioxidant</keyword>
<sequence>MSLLPGMPAPDFSLPVTGGKNLSLESLRGRKVVLYFYPKDDTSGCTLEAKNFQESRKDFEAADTEIIGVSPDPMKSHDKFRAKYGLEFPLASDEAKSMLEAYGVWVEKSMYGRKYMGVERTTVLIDREGRIARIWNKVKVPGHIEEVLEAVQALR</sequence>
<dbReference type="PANTHER" id="PTHR42801">
    <property type="entry name" value="THIOREDOXIN-DEPENDENT PEROXIDE REDUCTASE"/>
    <property type="match status" value="1"/>
</dbReference>
<comment type="subunit">
    <text evidence="2">Monomer.</text>
</comment>
<evidence type="ECO:0000256" key="9">
    <source>
        <dbReference type="ARBA" id="ARBA00032824"/>
    </source>
</evidence>
<evidence type="ECO:0000259" key="14">
    <source>
        <dbReference type="Pfam" id="PF00578"/>
    </source>
</evidence>
<dbReference type="EC" id="1.11.1.24" evidence="3"/>
<dbReference type="FunFam" id="3.40.30.10:FF:000007">
    <property type="entry name" value="Thioredoxin-dependent thiol peroxidase"/>
    <property type="match status" value="1"/>
</dbReference>
<dbReference type="Gene3D" id="3.40.30.10">
    <property type="entry name" value="Glutaredoxin"/>
    <property type="match status" value="1"/>
</dbReference>
<evidence type="ECO:0000313" key="16">
    <source>
        <dbReference type="Proteomes" id="UP000199569"/>
    </source>
</evidence>
<dbReference type="Proteomes" id="UP000199569">
    <property type="component" value="Unassembled WGS sequence"/>
</dbReference>
<accession>A0A1G5ISL7</accession>
<dbReference type="InterPro" id="IPR024706">
    <property type="entry name" value="Peroxiredoxin_AhpC-typ"/>
</dbReference>
<keyword evidence="16" id="KW-1185">Reference proteome</keyword>
<dbReference type="GO" id="GO:0008379">
    <property type="term" value="F:thioredoxin peroxidase activity"/>
    <property type="evidence" value="ECO:0007669"/>
    <property type="project" value="TreeGrafter"/>
</dbReference>
<dbReference type="OrthoDB" id="9812811at2"/>
<dbReference type="GO" id="GO:0034599">
    <property type="term" value="P:cellular response to oxidative stress"/>
    <property type="evidence" value="ECO:0007669"/>
    <property type="project" value="TreeGrafter"/>
</dbReference>
<evidence type="ECO:0000256" key="5">
    <source>
        <dbReference type="ARBA" id="ARBA00022862"/>
    </source>
</evidence>
<evidence type="ECO:0000256" key="7">
    <source>
        <dbReference type="ARBA" id="ARBA00023157"/>
    </source>
</evidence>
<evidence type="ECO:0000256" key="3">
    <source>
        <dbReference type="ARBA" id="ARBA00013017"/>
    </source>
</evidence>
<dbReference type="GO" id="GO:0005737">
    <property type="term" value="C:cytoplasm"/>
    <property type="evidence" value="ECO:0007669"/>
    <property type="project" value="TreeGrafter"/>
</dbReference>
<comment type="function">
    <text evidence="1">Thiol-specific peroxidase that catalyzes the reduction of hydrogen peroxide and organic hydroperoxides to water and alcohols, respectively. Plays a role in cell protection against oxidative stress by detoxifying peroxides and as sensor of hydrogen peroxide-mediated signaling events.</text>
</comment>
<evidence type="ECO:0000256" key="10">
    <source>
        <dbReference type="ARBA" id="ARBA00038489"/>
    </source>
</evidence>
<reference evidence="15 16" key="1">
    <citation type="submission" date="2016-10" db="EMBL/GenBank/DDBJ databases">
        <authorList>
            <person name="de Groot N.N."/>
        </authorList>
    </citation>
    <scope>NUCLEOTIDE SEQUENCE [LARGE SCALE GENOMIC DNA]</scope>
    <source>
        <strain evidence="15 16">CGMCC 1.7666</strain>
    </source>
</reference>